<reference evidence="2" key="1">
    <citation type="journal article" date="2010" name="Nature">
        <title>The dynamic genome of Hydra.</title>
        <authorList>
            <person name="Chapman J.A."/>
            <person name="Kirkness E.F."/>
            <person name="Simakov O."/>
            <person name="Hampson S.E."/>
            <person name="Mitros T."/>
            <person name="Weinmaier T."/>
            <person name="Rattei T."/>
            <person name="Balasubramanian P.G."/>
            <person name="Borman J."/>
            <person name="Busam D."/>
            <person name="Disbennett K."/>
            <person name="Pfannkoch C."/>
            <person name="Sumin N."/>
            <person name="Sutton G."/>
            <person name="Viswanathan L."/>
            <person name="Walenz B."/>
            <person name="Goodstein D.M."/>
            <person name="Hellsten U."/>
            <person name="Kawashima T."/>
            <person name="Prochnik S.E."/>
            <person name="Putnam N.H."/>
            <person name="Shu S."/>
            <person name="Blumberg B."/>
            <person name="Dana C.E."/>
            <person name="Gee L."/>
            <person name="Kibler D.F."/>
            <person name="Law L."/>
            <person name="Lindgens D."/>
            <person name="Martinez D.E."/>
            <person name="Peng J."/>
            <person name="Wigge P.A."/>
            <person name="Bertulat B."/>
            <person name="Guder C."/>
            <person name="Nakamura Y."/>
            <person name="Ozbek S."/>
            <person name="Watanabe H."/>
            <person name="Khalturin K."/>
            <person name="Hemmrich G."/>
            <person name="Franke A."/>
            <person name="Augustin R."/>
            <person name="Fraune S."/>
            <person name="Hayakawa E."/>
            <person name="Hayakawa S."/>
            <person name="Hirose M."/>
            <person name="Hwang J."/>
            <person name="Ikeo K."/>
            <person name="Nishimiya-Fujisawa C."/>
            <person name="Ogura A."/>
            <person name="Takahashi T."/>
            <person name="Steinmetz P.R."/>
            <person name="Zhang X."/>
            <person name="Aufschnaiter R."/>
            <person name="Eder M.K."/>
            <person name="Gorny A.K."/>
            <person name="Salvenmoser W."/>
            <person name="Heimberg A.M."/>
            <person name="Wheeler B.M."/>
            <person name="Peterson K.J."/>
            <person name="Boettger A."/>
            <person name="Tischler P."/>
            <person name="Wolf A."/>
            <person name="Gojobori T."/>
            <person name="Remington K.A."/>
            <person name="Strausberg R.L."/>
            <person name="Venter J."/>
            <person name="Technau U."/>
            <person name="Hobmayer B."/>
            <person name="Bosch T.C."/>
            <person name="Holstein T.W."/>
            <person name="Fujisawa T."/>
            <person name="Bode H.R."/>
            <person name="David C.N."/>
            <person name="Rokhsar D.S."/>
            <person name="Steele R.E."/>
        </authorList>
    </citation>
    <scope>NUCLEOTIDE SEQUENCE</scope>
</reference>
<evidence type="ECO:0000313" key="2">
    <source>
        <dbReference type="EMBL" id="CBA29941.1"/>
    </source>
</evidence>
<protein>
    <submittedName>
        <fullName evidence="2">Uncharacterized protein</fullName>
    </submittedName>
</protein>
<evidence type="ECO:0000256" key="1">
    <source>
        <dbReference type="SAM" id="Phobius"/>
    </source>
</evidence>
<proteinExistence type="predicted"/>
<dbReference type="AlphaFoldDB" id="C9YBG6"/>
<keyword evidence="1" id="KW-1133">Transmembrane helix</keyword>
<keyword evidence="1" id="KW-0472">Membrane</keyword>
<keyword evidence="1" id="KW-0812">Transmembrane</keyword>
<organism evidence="2">
    <name type="scientific">Curvibacter symbiont subsp. Hydra magnipapillata</name>
    <dbReference type="NCBI Taxonomy" id="667019"/>
    <lineage>
        <taxon>Bacteria</taxon>
        <taxon>Pseudomonadati</taxon>
        <taxon>Pseudomonadota</taxon>
        <taxon>Betaproteobacteria</taxon>
        <taxon>Burkholderiales</taxon>
        <taxon>Comamonadaceae</taxon>
        <taxon>Curvibacter</taxon>
    </lineage>
</organism>
<accession>C9YBG6</accession>
<name>C9YBG6_CURXX</name>
<dbReference type="EMBL" id="FN543104">
    <property type="protein sequence ID" value="CBA29941.1"/>
    <property type="molecule type" value="Genomic_DNA"/>
</dbReference>
<sequence>MCKPDEAWWEKGLLTLPSLITSIAALILSGLAYKYNRAKDQRARKQSISDDFWLRKVVSPVAIEPFVKFVISLSSTLPSTTSSAEDTKKFWAAGTTNFGEFSASFFNLELISADLHKEVAGLLEAMEDEFSDYCGALQQYLNDNTQPVPDHKQTLLNLGKTSRAMMQAIAKFQANVGDD</sequence>
<gene>
    <name evidence="2" type="ORF">Csp_A14670</name>
</gene>
<feature type="transmembrane region" description="Helical" evidence="1">
    <location>
        <begin position="12"/>
        <end position="35"/>
    </location>
</feature>